<organism evidence="5 6">
    <name type="scientific">Candidatus Merdivivens pullicola</name>
    <dbReference type="NCBI Taxonomy" id="2840872"/>
    <lineage>
        <taxon>Bacteria</taxon>
        <taxon>Pseudomonadati</taxon>
        <taxon>Bacteroidota</taxon>
        <taxon>Bacteroidia</taxon>
        <taxon>Bacteroidales</taxon>
        <taxon>Muribaculaceae</taxon>
        <taxon>Muribaculaceae incertae sedis</taxon>
        <taxon>Candidatus Merdivivens</taxon>
    </lineage>
</organism>
<dbReference type="Gene3D" id="3.40.630.30">
    <property type="match status" value="1"/>
</dbReference>
<proteinExistence type="inferred from homology"/>
<dbReference type="SUPFAM" id="SSF55729">
    <property type="entry name" value="Acyl-CoA N-acyltransferases (Nat)"/>
    <property type="match status" value="1"/>
</dbReference>
<name>A0A9D9II63_9BACT</name>
<keyword evidence="1" id="KW-0808">Transferase</keyword>
<evidence type="ECO:0000256" key="2">
    <source>
        <dbReference type="ARBA" id="ARBA00023315"/>
    </source>
</evidence>
<dbReference type="Proteomes" id="UP000823604">
    <property type="component" value="Unassembled WGS sequence"/>
</dbReference>
<evidence type="ECO:0000259" key="4">
    <source>
        <dbReference type="PROSITE" id="PS51186"/>
    </source>
</evidence>
<dbReference type="PROSITE" id="PS51186">
    <property type="entry name" value="GNAT"/>
    <property type="match status" value="1"/>
</dbReference>
<evidence type="ECO:0000313" key="6">
    <source>
        <dbReference type="Proteomes" id="UP000823604"/>
    </source>
</evidence>
<reference evidence="5" key="2">
    <citation type="journal article" date="2021" name="PeerJ">
        <title>Extensive microbial diversity within the chicken gut microbiome revealed by metagenomics and culture.</title>
        <authorList>
            <person name="Gilroy R."/>
            <person name="Ravi A."/>
            <person name="Getino M."/>
            <person name="Pursley I."/>
            <person name="Horton D.L."/>
            <person name="Alikhan N.F."/>
            <person name="Baker D."/>
            <person name="Gharbi K."/>
            <person name="Hall N."/>
            <person name="Watson M."/>
            <person name="Adriaenssens E.M."/>
            <person name="Foster-Nyarko E."/>
            <person name="Jarju S."/>
            <person name="Secka A."/>
            <person name="Antonio M."/>
            <person name="Oren A."/>
            <person name="Chaudhuri R.R."/>
            <person name="La Ragione R."/>
            <person name="Hildebrand F."/>
            <person name="Pallen M.J."/>
        </authorList>
    </citation>
    <scope>NUCLEOTIDE SEQUENCE</scope>
    <source>
        <strain evidence="5">B1-8020</strain>
    </source>
</reference>
<dbReference type="InterPro" id="IPR016181">
    <property type="entry name" value="Acyl_CoA_acyltransferase"/>
</dbReference>
<dbReference type="InterPro" id="IPR000182">
    <property type="entry name" value="GNAT_dom"/>
</dbReference>
<protein>
    <submittedName>
        <fullName evidence="5">GNAT family N-acetyltransferase</fullName>
    </submittedName>
</protein>
<accession>A0A9D9II63</accession>
<dbReference type="GO" id="GO:0005737">
    <property type="term" value="C:cytoplasm"/>
    <property type="evidence" value="ECO:0007669"/>
    <property type="project" value="TreeGrafter"/>
</dbReference>
<gene>
    <name evidence="5" type="ORF">IAB81_01320</name>
</gene>
<dbReference type="InterPro" id="IPR051531">
    <property type="entry name" value="N-acetyltransferase"/>
</dbReference>
<dbReference type="AlphaFoldDB" id="A0A9D9II63"/>
<dbReference type="EMBL" id="JADIMA010000013">
    <property type="protein sequence ID" value="MBO8472258.1"/>
    <property type="molecule type" value="Genomic_DNA"/>
</dbReference>
<comment type="caution">
    <text evidence="5">The sequence shown here is derived from an EMBL/GenBank/DDBJ whole genome shotgun (WGS) entry which is preliminary data.</text>
</comment>
<evidence type="ECO:0000313" key="5">
    <source>
        <dbReference type="EMBL" id="MBO8472258.1"/>
    </source>
</evidence>
<reference evidence="5" key="1">
    <citation type="submission" date="2020-10" db="EMBL/GenBank/DDBJ databases">
        <authorList>
            <person name="Gilroy R."/>
        </authorList>
    </citation>
    <scope>NUCLEOTIDE SEQUENCE</scope>
    <source>
        <strain evidence="5">B1-8020</strain>
    </source>
</reference>
<dbReference type="PANTHER" id="PTHR43792">
    <property type="entry name" value="GNAT FAMILY, PUTATIVE (AFU_ORTHOLOGUE AFUA_3G00765)-RELATED-RELATED"/>
    <property type="match status" value="1"/>
</dbReference>
<comment type="similarity">
    <text evidence="3">Belongs to the acetyltransferase family. RimJ subfamily.</text>
</comment>
<evidence type="ECO:0000256" key="1">
    <source>
        <dbReference type="ARBA" id="ARBA00022679"/>
    </source>
</evidence>
<dbReference type="PANTHER" id="PTHR43792:SF8">
    <property type="entry name" value="[RIBOSOMAL PROTEIN US5]-ALANINE N-ACETYLTRANSFERASE"/>
    <property type="match status" value="1"/>
</dbReference>
<keyword evidence="2" id="KW-0012">Acyltransferase</keyword>
<evidence type="ECO:0000256" key="3">
    <source>
        <dbReference type="ARBA" id="ARBA00038502"/>
    </source>
</evidence>
<dbReference type="GO" id="GO:0008999">
    <property type="term" value="F:protein-N-terminal-alanine acetyltransferase activity"/>
    <property type="evidence" value="ECO:0007669"/>
    <property type="project" value="TreeGrafter"/>
</dbReference>
<feature type="domain" description="N-acetyltransferase" evidence="4">
    <location>
        <begin position="9"/>
        <end position="171"/>
    </location>
</feature>
<sequence>MKEIVTDRLVLRPWQESDAESLYKYAQDPAIGPVAGWLPHTSVEDSLNIIRTVFAAPETYAVVLKETDEPVGSIGVLFGDDRHSKEMQTKEAEIGYWIGKPYWGRGLIPEAVHRLLQRCFMELEVTAVWCAYYEGNTKSRRVMEKCGLRFHHTEEGNVSPLGDIRTEHFMKITKEEWERLTTSP</sequence>
<dbReference type="Pfam" id="PF13302">
    <property type="entry name" value="Acetyltransf_3"/>
    <property type="match status" value="1"/>
</dbReference>